<dbReference type="Pfam" id="PF07690">
    <property type="entry name" value="MFS_1"/>
    <property type="match status" value="1"/>
</dbReference>
<dbReference type="Proteomes" id="UP000366065">
    <property type="component" value="Unassembled WGS sequence"/>
</dbReference>
<reference evidence="10 11" key="1">
    <citation type="submission" date="2019-08" db="EMBL/GenBank/DDBJ databases">
        <authorList>
            <person name="Peeters C."/>
        </authorList>
    </citation>
    <scope>NUCLEOTIDE SEQUENCE [LARGE SCALE GENOMIC DNA]</scope>
    <source>
        <strain evidence="10 11">LMG 20602</strain>
    </source>
</reference>
<feature type="transmembrane region" description="Helical" evidence="8">
    <location>
        <begin position="426"/>
        <end position="446"/>
    </location>
</feature>
<protein>
    <submittedName>
        <fullName evidence="10">MFS transporter</fullName>
    </submittedName>
</protein>
<organism evidence="10 11">
    <name type="scientific">Pandoraea capi</name>
    <dbReference type="NCBI Taxonomy" id="2508286"/>
    <lineage>
        <taxon>Bacteria</taxon>
        <taxon>Pseudomonadati</taxon>
        <taxon>Pseudomonadota</taxon>
        <taxon>Betaproteobacteria</taxon>
        <taxon>Burkholderiales</taxon>
        <taxon>Burkholderiaceae</taxon>
        <taxon>Pandoraea</taxon>
    </lineage>
</organism>
<evidence type="ECO:0000256" key="5">
    <source>
        <dbReference type="ARBA" id="ARBA00022847"/>
    </source>
</evidence>
<feature type="domain" description="Major facilitator superfamily (MFS) profile" evidence="9">
    <location>
        <begin position="32"/>
        <end position="453"/>
    </location>
</feature>
<feature type="transmembrane region" description="Helical" evidence="8">
    <location>
        <begin position="71"/>
        <end position="95"/>
    </location>
</feature>
<evidence type="ECO:0000313" key="11">
    <source>
        <dbReference type="Proteomes" id="UP000366065"/>
    </source>
</evidence>
<feature type="transmembrane region" description="Helical" evidence="8">
    <location>
        <begin position="358"/>
        <end position="377"/>
    </location>
</feature>
<dbReference type="PANTHER" id="PTHR43528">
    <property type="entry name" value="ALPHA-KETOGLUTARATE PERMEASE"/>
    <property type="match status" value="1"/>
</dbReference>
<name>A0ABY6WCJ4_9BURK</name>
<dbReference type="Gene3D" id="1.20.1250.20">
    <property type="entry name" value="MFS general substrate transporter like domains"/>
    <property type="match status" value="2"/>
</dbReference>
<evidence type="ECO:0000256" key="7">
    <source>
        <dbReference type="ARBA" id="ARBA00023136"/>
    </source>
</evidence>
<evidence type="ECO:0000256" key="3">
    <source>
        <dbReference type="ARBA" id="ARBA00022475"/>
    </source>
</evidence>
<keyword evidence="5" id="KW-0769">Symport</keyword>
<feature type="transmembrane region" description="Helical" evidence="8">
    <location>
        <begin position="268"/>
        <end position="289"/>
    </location>
</feature>
<evidence type="ECO:0000256" key="8">
    <source>
        <dbReference type="SAM" id="Phobius"/>
    </source>
</evidence>
<keyword evidence="7 8" id="KW-0472">Membrane</keyword>
<evidence type="ECO:0000259" key="9">
    <source>
        <dbReference type="PROSITE" id="PS50850"/>
    </source>
</evidence>
<proteinExistence type="predicted"/>
<dbReference type="SUPFAM" id="SSF103473">
    <property type="entry name" value="MFS general substrate transporter"/>
    <property type="match status" value="1"/>
</dbReference>
<evidence type="ECO:0000256" key="1">
    <source>
        <dbReference type="ARBA" id="ARBA00004651"/>
    </source>
</evidence>
<evidence type="ECO:0000256" key="6">
    <source>
        <dbReference type="ARBA" id="ARBA00022989"/>
    </source>
</evidence>
<feature type="transmembrane region" description="Helical" evidence="8">
    <location>
        <begin position="203"/>
        <end position="222"/>
    </location>
</feature>
<dbReference type="InterPro" id="IPR011701">
    <property type="entry name" value="MFS"/>
</dbReference>
<dbReference type="PROSITE" id="PS50850">
    <property type="entry name" value="MFS"/>
    <property type="match status" value="1"/>
</dbReference>
<sequence length="453" mass="48239">MNSTAAAGADQVHEASGDAKAGVRSEVPVYKLIVATSIGNALEWYDLIVYGYFAVTISKLFFPAHDETVSLLMALGTFALSYLARPLGAFVLGAYADRHGRRASLMLSIAMMTVGTGLIAFMPTYAAIGVWAPIGIFLSRLMQGFSAGGEFGSSTAFLVEHVPNRPGFMSSWQFASQGASTLLASAFGAVLTGALTQPQLESWGWRLPFLFGMLVGPIGLYIRKYVDETPAFAKDVARKQAAQTVAGDGAAPDKSPVWEVLATQKSRLLVSIGALILTTTANYMILYMPTYATKQLGLPPSQGFIATLVTGFVIMTLTPFVGHWSDKVGRIRIMLVAGVLFLCTVYPAFAFMNAHASLATMMLVMLWVGTLKAVYFAPIPALMSSLFPTRTRATGMAVGYNLGTTIFGGFTPLAVAWLIAATGNKLAPGLYLMVGAAISLTTLLIARTRMGAR</sequence>
<dbReference type="InterPro" id="IPR036259">
    <property type="entry name" value="MFS_trans_sf"/>
</dbReference>
<keyword evidence="11" id="KW-1185">Reference proteome</keyword>
<dbReference type="InterPro" id="IPR051084">
    <property type="entry name" value="H+-coupled_symporters"/>
</dbReference>
<accession>A0ABY6WCJ4</accession>
<comment type="caution">
    <text evidence="10">The sequence shown here is derived from an EMBL/GenBank/DDBJ whole genome shotgun (WGS) entry which is preliminary data.</text>
</comment>
<keyword evidence="2" id="KW-0813">Transport</keyword>
<keyword evidence="4 8" id="KW-0812">Transmembrane</keyword>
<dbReference type="RefSeq" id="WP_150723529.1">
    <property type="nucleotide sequence ID" value="NZ_CABPRV010000019.1"/>
</dbReference>
<keyword evidence="3" id="KW-1003">Cell membrane</keyword>
<evidence type="ECO:0000256" key="2">
    <source>
        <dbReference type="ARBA" id="ARBA00022448"/>
    </source>
</evidence>
<gene>
    <name evidence="10" type="ORF">PCA20602_05071</name>
</gene>
<evidence type="ECO:0000256" key="4">
    <source>
        <dbReference type="ARBA" id="ARBA00022692"/>
    </source>
</evidence>
<evidence type="ECO:0000313" key="10">
    <source>
        <dbReference type="EMBL" id="VVE56082.1"/>
    </source>
</evidence>
<feature type="transmembrane region" description="Helical" evidence="8">
    <location>
        <begin position="333"/>
        <end position="352"/>
    </location>
</feature>
<comment type="subcellular location">
    <subcellularLocation>
        <location evidence="1">Cell membrane</location>
        <topology evidence="1">Multi-pass membrane protein</topology>
    </subcellularLocation>
</comment>
<dbReference type="EMBL" id="CABPRV010000019">
    <property type="protein sequence ID" value="VVE56082.1"/>
    <property type="molecule type" value="Genomic_DNA"/>
</dbReference>
<feature type="transmembrane region" description="Helical" evidence="8">
    <location>
        <begin position="107"/>
        <end position="132"/>
    </location>
</feature>
<dbReference type="PANTHER" id="PTHR43528:SF8">
    <property type="entry name" value="BLR0239 PROTEIN"/>
    <property type="match status" value="1"/>
</dbReference>
<feature type="transmembrane region" description="Helical" evidence="8">
    <location>
        <begin position="398"/>
        <end position="420"/>
    </location>
</feature>
<keyword evidence="6 8" id="KW-1133">Transmembrane helix</keyword>
<dbReference type="InterPro" id="IPR020846">
    <property type="entry name" value="MFS_dom"/>
</dbReference>
<feature type="transmembrane region" description="Helical" evidence="8">
    <location>
        <begin position="301"/>
        <end position="321"/>
    </location>
</feature>